<dbReference type="EMBL" id="JACOGF010000008">
    <property type="protein sequence ID" value="MBC3918991.1"/>
    <property type="molecule type" value="Genomic_DNA"/>
</dbReference>
<comment type="caution">
    <text evidence="2">The sequence shown here is derived from an EMBL/GenBank/DDBJ whole genome shotgun (WGS) entry which is preliminary data.</text>
</comment>
<keyword evidence="1" id="KW-0472">Membrane</keyword>
<dbReference type="Proteomes" id="UP000650424">
    <property type="component" value="Unassembled WGS sequence"/>
</dbReference>
<proteinExistence type="predicted"/>
<evidence type="ECO:0000313" key="3">
    <source>
        <dbReference type="Proteomes" id="UP000650424"/>
    </source>
</evidence>
<keyword evidence="1" id="KW-0812">Transmembrane</keyword>
<gene>
    <name evidence="2" type="ORF">H8L32_15985</name>
</gene>
<dbReference type="RefSeq" id="WP_186948266.1">
    <property type="nucleotide sequence ID" value="NZ_JACOGF010000008.1"/>
</dbReference>
<feature type="transmembrane region" description="Helical" evidence="1">
    <location>
        <begin position="12"/>
        <end position="33"/>
    </location>
</feature>
<keyword evidence="3" id="KW-1185">Reference proteome</keyword>
<protein>
    <submittedName>
        <fullName evidence="2">Uncharacterized protein</fullName>
    </submittedName>
</protein>
<evidence type="ECO:0000313" key="2">
    <source>
        <dbReference type="EMBL" id="MBC3918991.1"/>
    </source>
</evidence>
<name>A0ABR6ZSX7_9BURK</name>
<reference evidence="2 3" key="1">
    <citation type="submission" date="2020-08" db="EMBL/GenBank/DDBJ databases">
        <title>Novel species isolated from subtropical streams in China.</title>
        <authorList>
            <person name="Lu H."/>
        </authorList>
    </citation>
    <scope>NUCLEOTIDE SEQUENCE [LARGE SCALE GENOMIC DNA]</scope>
    <source>
        <strain evidence="2 3">CY18W</strain>
    </source>
</reference>
<accession>A0ABR6ZSX7</accession>
<organism evidence="2 3">
    <name type="scientific">Undibacterium hunanense</name>
    <dbReference type="NCBI Taxonomy" id="2762292"/>
    <lineage>
        <taxon>Bacteria</taxon>
        <taxon>Pseudomonadati</taxon>
        <taxon>Pseudomonadota</taxon>
        <taxon>Betaproteobacteria</taxon>
        <taxon>Burkholderiales</taxon>
        <taxon>Oxalobacteraceae</taxon>
        <taxon>Undibacterium</taxon>
    </lineage>
</organism>
<evidence type="ECO:0000256" key="1">
    <source>
        <dbReference type="SAM" id="Phobius"/>
    </source>
</evidence>
<sequence length="148" mass="17558">MSWIYSQFFKRLVVVLCLIMLVLLGCPWLLYMYGLSNITGRPEPAKIVTLTPETKELIWMDLREQGPIRLEPLTPYDIYSLLLDKPDTAGVRIAWYVARNYNQDHLQDRRMLYWHISGEALTIWLTRNWSADKLLTKAREIRQYKVKP</sequence>
<keyword evidence="1" id="KW-1133">Transmembrane helix</keyword>